<organism evidence="13 14">
    <name type="scientific">Penicillium atrosanguineum</name>
    <dbReference type="NCBI Taxonomy" id="1132637"/>
    <lineage>
        <taxon>Eukaryota</taxon>
        <taxon>Fungi</taxon>
        <taxon>Dikarya</taxon>
        <taxon>Ascomycota</taxon>
        <taxon>Pezizomycotina</taxon>
        <taxon>Eurotiomycetes</taxon>
        <taxon>Eurotiomycetidae</taxon>
        <taxon>Eurotiales</taxon>
        <taxon>Aspergillaceae</taxon>
        <taxon>Penicillium</taxon>
    </lineage>
</organism>
<feature type="compositionally biased region" description="Low complexity" evidence="12">
    <location>
        <begin position="1308"/>
        <end position="1327"/>
    </location>
</feature>
<dbReference type="InterPro" id="IPR005467">
    <property type="entry name" value="His_kinase_dom"/>
</dbReference>
<dbReference type="PROSITE" id="PS50109">
    <property type="entry name" value="HIS_KIN"/>
    <property type="match status" value="1"/>
</dbReference>
<keyword evidence="7" id="KW-0418">Kinase</keyword>
<protein>
    <recommendedName>
        <fullName evidence="2">histidine kinase</fullName>
        <ecNumber evidence="2">2.7.13.3</ecNumber>
    </recommendedName>
</protein>
<sequence length="1378" mass="151621">MVHLGGPPSAYAAGTMADETLVAATAVLQSLARDEPTAGSASPPFDFQFPSSNGTRLSKLPGEPTPAKASFEAELEALVRRVHHLEFQAVSHHKFPDNPQQATASAFGSNEKDPDFLWTFGLDRLSSGHGSDSYCLPQQQKLNQPDRRQRTPSGPEEPPAADLDDDETDEEDENGARTRIVREEDISILRNHVQKQAEEISFQKDIIAQVRDELQKQEEHTRRALTKVENEDVVLLERELRKHQQANEAFQKALREIGGIITQVANGDLSMKVQIHPLEMDPEIATFKRTINTMMDQLQVFGSEVSRVAREVGTEGILGGQAQITGVHGIWKELTENVNIMAKNLTDQVREIAAVTTAVAHGDLSQKIESRAQGEILELQQTINTMVDQLRTFATEVTRVARDVGTEGVLGGQAQIEGVQGMWNELTVNVNAMANNLTTQVRDIATVTKAVAKGDLTQKVQANCRGEIAELKNIINSMVDQLRQFAQEVTKIAKEVGTDGVLGGQATVNDVEGTWKDLTENVNRMANNLTTQVREIADVTTAVAKGDLTKKVTANVQGEILDLKSTINGMVDRLNTFAFEVSKVAREVGTDGTLGGQAKVDNVEGKWKDLTDNVNTMAQNLTSQVRSISDVTQAIAKGDLSKKIEVHAQGEILTLKVTINHMVGRLAKFATELKKVARDVGVDGKMGGQANVEGIAGTWKEITEDVNTMAENLTSQVRAFGEITDAATDGDFTKLITVNASGEMDELKRKINKMVSNLRDSIQRNTAAREAAELANRTKSEFLANMSHEIRTPMNGIIGMTQLTLDTDDLKPYTREMLNVVHNLANSLLTIIDDILDISKIEANRMVIESIPFTVRGTVFNALKTLAVKANEKFLSLTYQVDNTVPDYVIGDPFRLRQIILNLVGNAIKFTEHGEVKLTIRKSDREQCTTNEYAFEFSVSDTGIGIEEDKLDLIFDTFQQADGSTTRRFGGTGLGLSISKRLVNLMGGDVWVTSEYGHGSTFHFTCVVKLADQSLTVISSQLMPYRNHRVLFIDKGQNGAQASNVLKMLKQIDLEPLVVRNEEHVPPPEIQDPSGKESGHAYDVIIVDSVDTARILRTFDEFKYIPIVLVCPLVCVSLKSALDLGISSYMTTPCQPIDLGNGMLPALEGRSTPITTDNSRSFDILLAEDNDVNQQLAMKILQKHNHNVFVVGNGLEAVEAVKKRRYDVILMDVQMPVMGGFEATGKIREYERESGLQRTPIIALTAHAMLGDREKCIQAQMDEYLSKPLKQNQMMQTILKCATLGGSLLEKSKESRISSSGEMHPIHSSVSSNDQNQQQQQRSQKMQPLPTPPRPVVDTRAITSSGPITRGSVVSPGPPEDKDEEMIDDRVLLRSNST</sequence>
<gene>
    <name evidence="13" type="ORF">N7476_008383</name>
</gene>
<feature type="region of interest" description="Disordered" evidence="12">
    <location>
        <begin position="130"/>
        <end position="178"/>
    </location>
</feature>
<dbReference type="Pfam" id="PF00072">
    <property type="entry name" value="Response_reg"/>
    <property type="match status" value="1"/>
</dbReference>
<reference evidence="13" key="1">
    <citation type="submission" date="2022-12" db="EMBL/GenBank/DDBJ databases">
        <authorList>
            <person name="Petersen C."/>
        </authorList>
    </citation>
    <scope>NUCLEOTIDE SEQUENCE</scope>
    <source>
        <strain evidence="13">IBT 21472</strain>
    </source>
</reference>
<comment type="caution">
    <text evidence="13">The sequence shown here is derived from an EMBL/GenBank/DDBJ whole genome shotgun (WGS) entry which is preliminary data.</text>
</comment>
<evidence type="ECO:0000256" key="7">
    <source>
        <dbReference type="ARBA" id="ARBA00022777"/>
    </source>
</evidence>
<dbReference type="Gene3D" id="1.20.120.1530">
    <property type="match status" value="3"/>
</dbReference>
<dbReference type="InterPro" id="IPR004358">
    <property type="entry name" value="Sig_transdc_His_kin-like_C"/>
</dbReference>
<dbReference type="SUPFAM" id="SSF52172">
    <property type="entry name" value="CheY-like"/>
    <property type="match status" value="1"/>
</dbReference>
<dbReference type="GO" id="GO:0000155">
    <property type="term" value="F:phosphorelay sensor kinase activity"/>
    <property type="evidence" value="ECO:0007669"/>
    <property type="project" value="InterPro"/>
</dbReference>
<dbReference type="SMART" id="SM00388">
    <property type="entry name" value="HisKA"/>
    <property type="match status" value="1"/>
</dbReference>
<dbReference type="FunFam" id="1.10.287.130:FF:000002">
    <property type="entry name" value="Two-component osmosensing histidine kinase"/>
    <property type="match status" value="1"/>
</dbReference>
<dbReference type="FunFam" id="1.20.120.1530:FF:000007">
    <property type="entry name" value="Two-component osmosensing histidine kinase"/>
    <property type="match status" value="1"/>
</dbReference>
<evidence type="ECO:0000256" key="2">
    <source>
        <dbReference type="ARBA" id="ARBA00012438"/>
    </source>
</evidence>
<feature type="region of interest" description="Disordered" evidence="12">
    <location>
        <begin position="1292"/>
        <end position="1378"/>
    </location>
</feature>
<dbReference type="PROSITE" id="PS50110">
    <property type="entry name" value="RESPONSE_REGULATORY"/>
    <property type="match status" value="1"/>
</dbReference>
<evidence type="ECO:0000313" key="13">
    <source>
        <dbReference type="EMBL" id="KAJ5307727.1"/>
    </source>
</evidence>
<dbReference type="InterPro" id="IPR003660">
    <property type="entry name" value="HAMP_dom"/>
</dbReference>
<dbReference type="GO" id="GO:0071474">
    <property type="term" value="P:cellular hyperosmotic response"/>
    <property type="evidence" value="ECO:0007669"/>
    <property type="project" value="TreeGrafter"/>
</dbReference>
<dbReference type="OrthoDB" id="10266508at2759"/>
<dbReference type="Gene3D" id="1.10.287.950">
    <property type="entry name" value="Methyl-accepting chemotaxis protein"/>
    <property type="match status" value="1"/>
</dbReference>
<reference evidence="13" key="2">
    <citation type="journal article" date="2023" name="IMA Fungus">
        <title>Comparative genomic study of the Penicillium genus elucidates a diverse pangenome and 15 lateral gene transfer events.</title>
        <authorList>
            <person name="Petersen C."/>
            <person name="Sorensen T."/>
            <person name="Nielsen M.R."/>
            <person name="Sondergaard T.E."/>
            <person name="Sorensen J.L."/>
            <person name="Fitzpatrick D.A."/>
            <person name="Frisvad J.C."/>
            <person name="Nielsen K.L."/>
        </authorList>
    </citation>
    <scope>NUCLEOTIDE SEQUENCE</scope>
    <source>
        <strain evidence="13">IBT 21472</strain>
    </source>
</reference>
<accession>A0A9W9PRJ4</accession>
<dbReference type="InterPro" id="IPR036890">
    <property type="entry name" value="HATPase_C_sf"/>
</dbReference>
<dbReference type="PANTHER" id="PTHR45339:SF1">
    <property type="entry name" value="HYBRID SIGNAL TRANSDUCTION HISTIDINE KINASE J"/>
    <property type="match status" value="1"/>
</dbReference>
<comment type="catalytic activity">
    <reaction evidence="1">
        <text>ATP + protein L-histidine = ADP + protein N-phospho-L-histidine.</text>
        <dbReference type="EC" id="2.7.13.3"/>
    </reaction>
</comment>
<evidence type="ECO:0000256" key="9">
    <source>
        <dbReference type="ARBA" id="ARBA00023012"/>
    </source>
</evidence>
<evidence type="ECO:0000256" key="12">
    <source>
        <dbReference type="SAM" id="MobiDB-lite"/>
    </source>
</evidence>
<dbReference type="InterPro" id="IPR003661">
    <property type="entry name" value="HisK_dim/P_dom"/>
</dbReference>
<dbReference type="SUPFAM" id="SSF47384">
    <property type="entry name" value="Homodimeric domain of signal transducing histidine kinase"/>
    <property type="match status" value="1"/>
</dbReference>
<dbReference type="SMART" id="SM00448">
    <property type="entry name" value="REC"/>
    <property type="match status" value="1"/>
</dbReference>
<dbReference type="Pfam" id="PF00512">
    <property type="entry name" value="HisKA"/>
    <property type="match status" value="1"/>
</dbReference>
<evidence type="ECO:0000256" key="8">
    <source>
        <dbReference type="ARBA" id="ARBA00022840"/>
    </source>
</evidence>
<keyword evidence="6" id="KW-0547">Nucleotide-binding</keyword>
<keyword evidence="8" id="KW-0067">ATP-binding</keyword>
<dbReference type="Gene3D" id="3.40.50.2300">
    <property type="match status" value="1"/>
</dbReference>
<feature type="modified residue" description="4-aspartylphosphate" evidence="10">
    <location>
        <position position="1212"/>
    </location>
</feature>
<dbReference type="PANTHER" id="PTHR45339">
    <property type="entry name" value="HYBRID SIGNAL TRANSDUCTION HISTIDINE KINASE J"/>
    <property type="match status" value="1"/>
</dbReference>
<evidence type="ECO:0000256" key="11">
    <source>
        <dbReference type="SAM" id="Coils"/>
    </source>
</evidence>
<dbReference type="Pfam" id="PF18947">
    <property type="entry name" value="HAMP_2"/>
    <property type="match status" value="2"/>
</dbReference>
<dbReference type="FunFam" id="3.40.50.2300:FF:000207">
    <property type="entry name" value="Two-component osmosensing histidine kinase"/>
    <property type="match status" value="1"/>
</dbReference>
<dbReference type="PRINTS" id="PR00344">
    <property type="entry name" value="BCTRLSENSOR"/>
</dbReference>
<dbReference type="FunFam" id="1.20.120.1530:FF:000002">
    <property type="entry name" value="Two-component osmosensing histidine kinase"/>
    <property type="match status" value="3"/>
</dbReference>
<evidence type="ECO:0000256" key="6">
    <source>
        <dbReference type="ARBA" id="ARBA00022741"/>
    </source>
</evidence>
<dbReference type="Gene3D" id="1.10.287.130">
    <property type="match status" value="1"/>
</dbReference>
<dbReference type="InterPro" id="IPR001789">
    <property type="entry name" value="Sig_transdc_resp-reg_receiver"/>
</dbReference>
<keyword evidence="3 10" id="KW-0597">Phosphoprotein</keyword>
<dbReference type="CDD" id="cd16922">
    <property type="entry name" value="HATPase_EvgS-ArcB-TorS-like"/>
    <property type="match status" value="1"/>
</dbReference>
<dbReference type="SMART" id="SM00304">
    <property type="entry name" value="HAMP"/>
    <property type="match status" value="6"/>
</dbReference>
<evidence type="ECO:0000313" key="14">
    <source>
        <dbReference type="Proteomes" id="UP001147746"/>
    </source>
</evidence>
<evidence type="ECO:0000256" key="4">
    <source>
        <dbReference type="ARBA" id="ARBA00022679"/>
    </source>
</evidence>
<dbReference type="Pfam" id="PF00672">
    <property type="entry name" value="HAMP"/>
    <property type="match status" value="3"/>
</dbReference>
<dbReference type="InterPro" id="IPR036097">
    <property type="entry name" value="HisK_dim/P_sf"/>
</dbReference>
<dbReference type="Gene3D" id="3.30.565.10">
    <property type="entry name" value="Histidine kinase-like ATPase, C-terminal domain"/>
    <property type="match status" value="1"/>
</dbReference>
<dbReference type="SMART" id="SM00387">
    <property type="entry name" value="HATPase_c"/>
    <property type="match status" value="1"/>
</dbReference>
<dbReference type="FunFam" id="3.30.565.10:FF:000015">
    <property type="entry name" value="Two-component osmosensing histidine kinase"/>
    <property type="match status" value="1"/>
</dbReference>
<dbReference type="Pfam" id="PF02518">
    <property type="entry name" value="HATPase_c"/>
    <property type="match status" value="1"/>
</dbReference>
<dbReference type="InterPro" id="IPR011006">
    <property type="entry name" value="CheY-like_superfamily"/>
</dbReference>
<keyword evidence="5" id="KW-0677">Repeat</keyword>
<keyword evidence="14" id="KW-1185">Reference proteome</keyword>
<dbReference type="CDD" id="cd00082">
    <property type="entry name" value="HisKA"/>
    <property type="match status" value="1"/>
</dbReference>
<dbReference type="EMBL" id="JAPZBO010000008">
    <property type="protein sequence ID" value="KAJ5307727.1"/>
    <property type="molecule type" value="Genomic_DNA"/>
</dbReference>
<name>A0A9W9PRJ4_9EURO</name>
<evidence type="ECO:0000256" key="3">
    <source>
        <dbReference type="ARBA" id="ARBA00022553"/>
    </source>
</evidence>
<keyword evidence="9" id="KW-0902">Two-component regulatory system</keyword>
<evidence type="ECO:0000256" key="10">
    <source>
        <dbReference type="PROSITE-ProRule" id="PRU00169"/>
    </source>
</evidence>
<dbReference type="PROSITE" id="PS50885">
    <property type="entry name" value="HAMP"/>
    <property type="match status" value="6"/>
</dbReference>
<dbReference type="InterPro" id="IPR003594">
    <property type="entry name" value="HATPase_dom"/>
</dbReference>
<feature type="compositionally biased region" description="Acidic residues" evidence="12">
    <location>
        <begin position="162"/>
        <end position="173"/>
    </location>
</feature>
<keyword evidence="4" id="KW-0808">Transferase</keyword>
<dbReference type="SUPFAM" id="SSF58104">
    <property type="entry name" value="Methyl-accepting chemotaxis protein (MCP) signaling domain"/>
    <property type="match status" value="1"/>
</dbReference>
<dbReference type="CDD" id="cd06225">
    <property type="entry name" value="HAMP"/>
    <property type="match status" value="5"/>
</dbReference>
<dbReference type="EC" id="2.7.13.3" evidence="2"/>
<dbReference type="GO" id="GO:0005524">
    <property type="term" value="F:ATP binding"/>
    <property type="evidence" value="ECO:0007669"/>
    <property type="project" value="UniProtKB-KW"/>
</dbReference>
<feature type="region of interest" description="Disordered" evidence="12">
    <location>
        <begin position="33"/>
        <end position="66"/>
    </location>
</feature>
<keyword evidence="11" id="KW-0175">Coiled coil</keyword>
<evidence type="ECO:0000256" key="1">
    <source>
        <dbReference type="ARBA" id="ARBA00000085"/>
    </source>
</evidence>
<dbReference type="Proteomes" id="UP001147746">
    <property type="component" value="Unassembled WGS sequence"/>
</dbReference>
<dbReference type="CDD" id="cd17546">
    <property type="entry name" value="REC_hyHK_CKI1_RcsC-like"/>
    <property type="match status" value="1"/>
</dbReference>
<evidence type="ECO:0000256" key="5">
    <source>
        <dbReference type="ARBA" id="ARBA00022737"/>
    </source>
</evidence>
<dbReference type="SUPFAM" id="SSF55874">
    <property type="entry name" value="ATPase domain of HSP90 chaperone/DNA topoisomerase II/histidine kinase"/>
    <property type="match status" value="1"/>
</dbReference>
<proteinExistence type="predicted"/>
<dbReference type="GO" id="GO:0016020">
    <property type="term" value="C:membrane"/>
    <property type="evidence" value="ECO:0007669"/>
    <property type="project" value="InterPro"/>
</dbReference>
<feature type="coiled-coil region" evidence="11">
    <location>
        <begin position="207"/>
        <end position="256"/>
    </location>
</feature>